<dbReference type="VEuPathDB" id="TriTrypDB:TEOVI_000102800"/>
<dbReference type="EMBL" id="CZPT02001215">
    <property type="protein sequence ID" value="SCU69462.1"/>
    <property type="molecule type" value="Genomic_DNA"/>
</dbReference>
<evidence type="ECO:0000313" key="3">
    <source>
        <dbReference type="Proteomes" id="UP000195570"/>
    </source>
</evidence>
<dbReference type="GO" id="GO:0005847">
    <property type="term" value="C:mRNA cleavage and polyadenylation specificity factor complex"/>
    <property type="evidence" value="ECO:0007669"/>
    <property type="project" value="TreeGrafter"/>
</dbReference>
<evidence type="ECO:0000313" key="2">
    <source>
        <dbReference type="EMBL" id="SCU69462.1"/>
    </source>
</evidence>
<feature type="compositionally biased region" description="Polar residues" evidence="1">
    <location>
        <begin position="1231"/>
        <end position="1242"/>
    </location>
</feature>
<name>A0A1G4IBV9_TRYEQ</name>
<comment type="caution">
    <text evidence="2">The sequence shown here is derived from an EMBL/GenBank/DDBJ whole genome shotgun (WGS) entry which is preliminary data.</text>
</comment>
<accession>A0A1G4IBV9</accession>
<protein>
    <recommendedName>
        <fullName evidence="4">Symplekin C-terminal domain-containing protein</fullName>
    </recommendedName>
</protein>
<proteinExistence type="predicted"/>
<dbReference type="PANTHER" id="PTHR15245">
    <property type="entry name" value="SYMPLEKIN-RELATED"/>
    <property type="match status" value="1"/>
</dbReference>
<feature type="compositionally biased region" description="Basic and acidic residues" evidence="1">
    <location>
        <begin position="739"/>
        <end position="748"/>
    </location>
</feature>
<dbReference type="PANTHER" id="PTHR15245:SF20">
    <property type="entry name" value="SYMPLEKIN"/>
    <property type="match status" value="1"/>
</dbReference>
<evidence type="ECO:0008006" key="4">
    <source>
        <dbReference type="Google" id="ProtNLM"/>
    </source>
</evidence>
<dbReference type="RefSeq" id="XP_067080434.1">
    <property type="nucleotide sequence ID" value="XM_067224333.1"/>
</dbReference>
<keyword evidence="3" id="KW-1185">Reference proteome</keyword>
<feature type="region of interest" description="Disordered" evidence="1">
    <location>
        <begin position="729"/>
        <end position="755"/>
    </location>
</feature>
<sequence>MEAFIEAARQAVTVAAVDFGPVQQLAEDAAKGVADGEALRETITTLVDTYSAADSSQVVLQCSLMKAIGSILCATASNVGGGNCQLVVDDYILLALFFNEISTVGDVQLFSLLTEAVTALFRQTAAVAFKSVLPPSSNETEDCSSITSLRGELQSLRLVMAKRLVGPSNASEFVSKQHQRHDTAMQLKVIDCLRVLLLSLLEVSNSEDATLAAVKEMQKDGTGNEAALQAARQVVEGLLLPLSTAVDALRPHVTNSSSGKGRLLVTPQPNGAHGTAVSPLVLVSTFRVVEELLWHCAGRGTDDSIVVVGRFAANRLLTAVQQYLVLQQQKSVESTGTESQEKPAAAFDVLRAAGPQRAIRRLLSVVHRQLPVFPSIESAVTAAIGVFGGQLDVDDPLKLTNLQQDGVGAENGCNNATDVSGDNRICAAKWEEAPSSSATSRLRECEQILPAPSSDAVVNEGAAADFDDPTLMEDGADGGPRETLLKSTVGPLPANALVEMVFLSISRLDIINEQGIQLLHMQGLQQQQYEAVRRAQRAELQRLRRIEQQGVENIPVGRLLEHLKESTAMYAAGAQLLSNESGLATMQRAALFSLLDAYDLLVDAQEGRVREAQALIARTIAQMPSSMMDSALDAVCARLKKELAAASSFQKTRGGSPVAKVPPLTSAYQLALQVLFMLYSAQAPVHEHDGKALMFAVSPSSAFANMGGEVQLQSRAVLTIDTENPVDWLQAPDMQSSLTDRKRPRDDGSSFGGNDLDSFHREGVSGSEEAQSATDGPSRFFREDSIQNPCVYSHFLCRMMEVLTEGEMPVLLLDLLLQCPRITRYVWHYLHKHYCLSPEKARCLLGMWLLKSVAARRAVCRRYALNSLLYMTTSRSEYPRRLAVKQLGALLASSVGLDGRRVIDDNVETLLVRHAKRQIAAIPVTRLPTAVTSSGSAVAKQEEGETTMTGDDAAETRAKELQKLTEALDRHLGPFLMLCARQPRELIPALLDVFKECVERQNTAMVQLLADHVDVRRMCQRLFQTDALSFMSNVMPYLRRYSNSATMLVQRILWAVSAELRSMGKGGEVSAADLEGIAAALLGHARVMYENSEIPFVYHSALASNGEPADVVSVQESPASLHDVRFIAPFMSLIPMEELKRTYLRSFLHFVEQQLQQRAEETMDNDTAPESMRMSEEEMSQLIRDVAQEVLVRSPVQFSDGSPRGVSRVDLLVYLHHATRGVRDGDAYQSKAHQSSPHSTVVETPMRTHAETRGILSSSGPQSPDGSVVGNNAKARTAEGETSLIAENLPLSALTTKEVICVLLKLRRTFDESTTEYLYGPAEIKGAVRQLMKNTGATKVPSQLMATLIFACGLHPPRAAVDLVRFVHQEVLLPLAKDGTWEKDVQLWRGVLLFAEMHYRECSSFLVNLPDQVLIEALRVRPQLCEYFREEHGNNAYFGHILGSL</sequence>
<reference evidence="2" key="1">
    <citation type="submission" date="2016-09" db="EMBL/GenBank/DDBJ databases">
        <authorList>
            <person name="Hebert L."/>
            <person name="Moumen B."/>
        </authorList>
    </citation>
    <scope>NUCLEOTIDE SEQUENCE [LARGE SCALE GENOMIC DNA]</scope>
    <source>
        <strain evidence="2">OVI</strain>
    </source>
</reference>
<feature type="region of interest" description="Disordered" evidence="1">
    <location>
        <begin position="933"/>
        <end position="952"/>
    </location>
</feature>
<evidence type="ECO:0000256" key="1">
    <source>
        <dbReference type="SAM" id="MobiDB-lite"/>
    </source>
</evidence>
<dbReference type="Proteomes" id="UP000195570">
    <property type="component" value="Unassembled WGS sequence"/>
</dbReference>
<feature type="region of interest" description="Disordered" evidence="1">
    <location>
        <begin position="1225"/>
        <end position="1244"/>
    </location>
</feature>
<dbReference type="GeneID" id="92374968"/>
<gene>
    <name evidence="2" type="ORF">TEOVI_000102800</name>
</gene>
<organism evidence="2 3">
    <name type="scientific">Trypanosoma equiperdum</name>
    <dbReference type="NCBI Taxonomy" id="5694"/>
    <lineage>
        <taxon>Eukaryota</taxon>
        <taxon>Discoba</taxon>
        <taxon>Euglenozoa</taxon>
        <taxon>Kinetoplastea</taxon>
        <taxon>Metakinetoplastina</taxon>
        <taxon>Trypanosomatida</taxon>
        <taxon>Trypanosomatidae</taxon>
        <taxon>Trypanosoma</taxon>
    </lineage>
</organism>
<dbReference type="InterPro" id="IPR021850">
    <property type="entry name" value="Symplekin/Pta1"/>
</dbReference>